<proteinExistence type="predicted"/>
<dbReference type="GO" id="GO:0022857">
    <property type="term" value="F:transmembrane transporter activity"/>
    <property type="evidence" value="ECO:0007669"/>
    <property type="project" value="InterPro"/>
</dbReference>
<dbReference type="Pfam" id="PF07690">
    <property type="entry name" value="MFS_1"/>
    <property type="match status" value="1"/>
</dbReference>
<feature type="domain" description="Major facilitator superfamily (MFS) profile" evidence="7">
    <location>
        <begin position="71"/>
        <end position="520"/>
    </location>
</feature>
<evidence type="ECO:0000256" key="3">
    <source>
        <dbReference type="ARBA" id="ARBA00022989"/>
    </source>
</evidence>
<dbReference type="Gene3D" id="1.20.1250.20">
    <property type="entry name" value="MFS general substrate transporter like domains"/>
    <property type="match status" value="1"/>
</dbReference>
<feature type="transmembrane region" description="Helical" evidence="6">
    <location>
        <begin position="106"/>
        <end position="124"/>
    </location>
</feature>
<feature type="transmembrane region" description="Helical" evidence="6">
    <location>
        <begin position="136"/>
        <end position="155"/>
    </location>
</feature>
<dbReference type="FunCoup" id="A0A1V8SR81">
    <property type="interactions" value="108"/>
</dbReference>
<evidence type="ECO:0000256" key="5">
    <source>
        <dbReference type="SAM" id="MobiDB-lite"/>
    </source>
</evidence>
<feature type="transmembrane region" description="Helical" evidence="6">
    <location>
        <begin position="68"/>
        <end position="94"/>
    </location>
</feature>
<evidence type="ECO:0000313" key="8">
    <source>
        <dbReference type="EMBL" id="OQO01511.1"/>
    </source>
</evidence>
<dbReference type="PROSITE" id="PS50850">
    <property type="entry name" value="MFS"/>
    <property type="match status" value="1"/>
</dbReference>
<dbReference type="SUPFAM" id="SSF103473">
    <property type="entry name" value="MFS general substrate transporter"/>
    <property type="match status" value="1"/>
</dbReference>
<keyword evidence="9" id="KW-1185">Reference proteome</keyword>
<feature type="transmembrane region" description="Helical" evidence="6">
    <location>
        <begin position="399"/>
        <end position="417"/>
    </location>
</feature>
<feature type="transmembrane region" description="Helical" evidence="6">
    <location>
        <begin position="293"/>
        <end position="314"/>
    </location>
</feature>
<keyword evidence="4 6" id="KW-0472">Membrane</keyword>
<feature type="transmembrane region" description="Helical" evidence="6">
    <location>
        <begin position="429"/>
        <end position="450"/>
    </location>
</feature>
<dbReference type="AlphaFoldDB" id="A0A1V8SR81"/>
<feature type="transmembrane region" description="Helical" evidence="6">
    <location>
        <begin position="372"/>
        <end position="392"/>
    </location>
</feature>
<evidence type="ECO:0000256" key="1">
    <source>
        <dbReference type="ARBA" id="ARBA00004141"/>
    </source>
</evidence>
<feature type="transmembrane region" description="Helical" evidence="6">
    <location>
        <begin position="194"/>
        <end position="215"/>
    </location>
</feature>
<dbReference type="InterPro" id="IPR011701">
    <property type="entry name" value="MFS"/>
</dbReference>
<feature type="transmembrane region" description="Helical" evidence="6">
    <location>
        <begin position="265"/>
        <end position="287"/>
    </location>
</feature>
<evidence type="ECO:0000259" key="7">
    <source>
        <dbReference type="PROSITE" id="PS50850"/>
    </source>
</evidence>
<comment type="subcellular location">
    <subcellularLocation>
        <location evidence="1">Membrane</location>
        <topology evidence="1">Multi-pass membrane protein</topology>
    </subcellularLocation>
</comment>
<organism evidence="8 9">
    <name type="scientific">Cryoendolithus antarcticus</name>
    <dbReference type="NCBI Taxonomy" id="1507870"/>
    <lineage>
        <taxon>Eukaryota</taxon>
        <taxon>Fungi</taxon>
        <taxon>Dikarya</taxon>
        <taxon>Ascomycota</taxon>
        <taxon>Pezizomycotina</taxon>
        <taxon>Dothideomycetes</taxon>
        <taxon>Dothideomycetidae</taxon>
        <taxon>Cladosporiales</taxon>
        <taxon>Cladosporiaceae</taxon>
        <taxon>Cryoendolithus</taxon>
    </lineage>
</organism>
<dbReference type="InterPro" id="IPR020846">
    <property type="entry name" value="MFS_dom"/>
</dbReference>
<keyword evidence="3 6" id="KW-1133">Transmembrane helix</keyword>
<dbReference type="OrthoDB" id="2985014at2759"/>
<comment type="caution">
    <text evidence="8">The sequence shown here is derived from an EMBL/GenBank/DDBJ whole genome shotgun (WGS) entry which is preliminary data.</text>
</comment>
<gene>
    <name evidence="8" type="ORF">B0A48_12545</name>
</gene>
<evidence type="ECO:0000256" key="6">
    <source>
        <dbReference type="SAM" id="Phobius"/>
    </source>
</evidence>
<dbReference type="EMBL" id="NAJO01000030">
    <property type="protein sequence ID" value="OQO01511.1"/>
    <property type="molecule type" value="Genomic_DNA"/>
</dbReference>
<reference evidence="9" key="1">
    <citation type="submission" date="2017-03" db="EMBL/GenBank/DDBJ databases">
        <title>Genomes of endolithic fungi from Antarctica.</title>
        <authorList>
            <person name="Coleine C."/>
            <person name="Masonjones S."/>
            <person name="Stajich J.E."/>
        </authorList>
    </citation>
    <scope>NUCLEOTIDE SEQUENCE [LARGE SCALE GENOMIC DNA]</scope>
    <source>
        <strain evidence="9">CCFEE 5527</strain>
    </source>
</reference>
<dbReference type="InParanoid" id="A0A1V8SR81"/>
<dbReference type="PANTHER" id="PTHR23501">
    <property type="entry name" value="MAJOR FACILITATOR SUPERFAMILY"/>
    <property type="match status" value="1"/>
</dbReference>
<accession>A0A1V8SR81</accession>
<dbReference type="Proteomes" id="UP000192596">
    <property type="component" value="Unassembled WGS sequence"/>
</dbReference>
<keyword evidence="2 6" id="KW-0812">Transmembrane</keyword>
<feature type="transmembrane region" description="Helical" evidence="6">
    <location>
        <begin position="334"/>
        <end position="352"/>
    </location>
</feature>
<evidence type="ECO:0000256" key="2">
    <source>
        <dbReference type="ARBA" id="ARBA00022692"/>
    </source>
</evidence>
<dbReference type="InterPro" id="IPR036259">
    <property type="entry name" value="MFS_trans_sf"/>
</dbReference>
<feature type="compositionally biased region" description="Basic and acidic residues" evidence="5">
    <location>
        <begin position="562"/>
        <end position="575"/>
    </location>
</feature>
<sequence>MATTTITQIVELDVLPSVQQSTSSAQRIDAAIDARRTPAEGLAYGSRDVRPDSAIATDESRYPSGVKFWLLMLNLAAVIMLYAIDMAIVATAVPAITDHFHTVADIGWYSVAFRLSQCGFQFVYGKAYKLFPIKNVFLIANAFSFIGSLLCGAATSSSMLVAGRAIAGIGTAGLGAGSNAMLIQSVPLRRRPTFLGLWAAVEGTSAVLAPLLGGALTQSAGWRWCFYISLPLGGATLLLTYVLFSEAPKADDVARLTTKAKLKQLDPMSNVILVSSLISLFFALNWAGAKYAWNSGTIIGLLVTSVVLAAFFGYRQFQQGEKAVLAPRILKSRVVLTSLLFVVLFNSAENVLEWYLPTYYQVVHGYTPAQSGLLMLPILIAATIGAIGSGTLMSVVGYYAPFMVFASVTMPIAAGLITTLQIDTSLAKLIFYTALIGLGYGVGSVGPTVAVQTVLPDADATLGIAVLMFGSSLGPAITIAMAQVIFTSELSKNLGGLGLSVNGTSIESSGLTQLLTQAPASQQHDVLEGIDRSITHTWYLVVALACLMAFGGFGAEWRSLKKDDPAESTTARREGLSTADIGGSQSHDT</sequence>
<evidence type="ECO:0000313" key="9">
    <source>
        <dbReference type="Proteomes" id="UP000192596"/>
    </source>
</evidence>
<dbReference type="PANTHER" id="PTHR23501:SF198">
    <property type="entry name" value="AZOLE RESISTANCE PROTEIN 1-RELATED"/>
    <property type="match status" value="1"/>
</dbReference>
<feature type="transmembrane region" description="Helical" evidence="6">
    <location>
        <begin position="462"/>
        <end position="486"/>
    </location>
</feature>
<dbReference type="GO" id="GO:0005886">
    <property type="term" value="C:plasma membrane"/>
    <property type="evidence" value="ECO:0007669"/>
    <property type="project" value="TreeGrafter"/>
</dbReference>
<dbReference type="CDD" id="cd17502">
    <property type="entry name" value="MFS_Azr1_MDR_like"/>
    <property type="match status" value="1"/>
</dbReference>
<feature type="transmembrane region" description="Helical" evidence="6">
    <location>
        <begin position="161"/>
        <end position="182"/>
    </location>
</feature>
<feature type="region of interest" description="Disordered" evidence="5">
    <location>
        <begin position="562"/>
        <end position="589"/>
    </location>
</feature>
<evidence type="ECO:0000256" key="4">
    <source>
        <dbReference type="ARBA" id="ARBA00023136"/>
    </source>
</evidence>
<feature type="transmembrane region" description="Helical" evidence="6">
    <location>
        <begin position="537"/>
        <end position="555"/>
    </location>
</feature>
<feature type="transmembrane region" description="Helical" evidence="6">
    <location>
        <begin position="221"/>
        <end position="244"/>
    </location>
</feature>
<name>A0A1V8SR81_9PEZI</name>
<protein>
    <recommendedName>
        <fullName evidence="7">Major facilitator superfamily (MFS) profile domain-containing protein</fullName>
    </recommendedName>
</protein>